<organism evidence="3 4">
    <name type="scientific">Actinomycetospora aeridis</name>
    <dbReference type="NCBI Taxonomy" id="3129231"/>
    <lineage>
        <taxon>Bacteria</taxon>
        <taxon>Bacillati</taxon>
        <taxon>Actinomycetota</taxon>
        <taxon>Actinomycetes</taxon>
        <taxon>Pseudonocardiales</taxon>
        <taxon>Pseudonocardiaceae</taxon>
        <taxon>Actinomycetospora</taxon>
    </lineage>
</organism>
<evidence type="ECO:0000256" key="1">
    <source>
        <dbReference type="SAM" id="MobiDB-lite"/>
    </source>
</evidence>
<protein>
    <submittedName>
        <fullName evidence="3">Uncharacterized protein</fullName>
    </submittedName>
</protein>
<accession>A0ABU8NC89</accession>
<feature type="transmembrane region" description="Helical" evidence="2">
    <location>
        <begin position="170"/>
        <end position="199"/>
    </location>
</feature>
<keyword evidence="2" id="KW-0812">Transmembrane</keyword>
<keyword evidence="2" id="KW-0472">Membrane</keyword>
<name>A0ABU8NC89_9PSEU</name>
<feature type="region of interest" description="Disordered" evidence="1">
    <location>
        <begin position="1"/>
        <end position="46"/>
    </location>
</feature>
<evidence type="ECO:0000313" key="3">
    <source>
        <dbReference type="EMBL" id="MEJ2890015.1"/>
    </source>
</evidence>
<dbReference type="EMBL" id="JBBEGL010000009">
    <property type="protein sequence ID" value="MEJ2890015.1"/>
    <property type="molecule type" value="Genomic_DNA"/>
</dbReference>
<dbReference type="Proteomes" id="UP001370100">
    <property type="component" value="Unassembled WGS sequence"/>
</dbReference>
<evidence type="ECO:0000256" key="2">
    <source>
        <dbReference type="SAM" id="Phobius"/>
    </source>
</evidence>
<evidence type="ECO:0000313" key="4">
    <source>
        <dbReference type="Proteomes" id="UP001370100"/>
    </source>
</evidence>
<keyword evidence="2" id="KW-1133">Transmembrane helix</keyword>
<sequence length="200" mass="20587">MTAVRSGPAHAAPDVLLSPAPPTGPVRPGRHARPGPGTPSGPLVPLRTVARTPVPTPAAEGVLELAPGRLLIDTSYSRLSPHLGHRRVAVSVDGLPWRFAWGRTPIELPAGRHLVEIEVEHGRAGRRAWGHVADAVPVAAGNTVEVFYRAPALPRLAGSLGPSRQRTAGFALCAALIVLAGVAALTGVGLLVLAVALLVA</sequence>
<reference evidence="3 4" key="1">
    <citation type="submission" date="2024-03" db="EMBL/GenBank/DDBJ databases">
        <title>Actinomycetospora sp. OC33-EN06, a novel actinomycete isolated from wild orchid (Aerides multiflora).</title>
        <authorList>
            <person name="Suriyachadkun C."/>
        </authorList>
    </citation>
    <scope>NUCLEOTIDE SEQUENCE [LARGE SCALE GENOMIC DNA]</scope>
    <source>
        <strain evidence="3 4">OC33-EN06</strain>
    </source>
</reference>
<comment type="caution">
    <text evidence="3">The sequence shown here is derived from an EMBL/GenBank/DDBJ whole genome shotgun (WGS) entry which is preliminary data.</text>
</comment>
<proteinExistence type="predicted"/>
<dbReference type="RefSeq" id="WP_337718139.1">
    <property type="nucleotide sequence ID" value="NZ_JBBEGL010000009.1"/>
</dbReference>
<keyword evidence="4" id="KW-1185">Reference proteome</keyword>
<gene>
    <name evidence="3" type="ORF">WCD41_26390</name>
</gene>